<dbReference type="EMBL" id="JACCEW010000004">
    <property type="protein sequence ID" value="NYT37833.1"/>
    <property type="molecule type" value="Genomic_DNA"/>
</dbReference>
<dbReference type="OrthoDB" id="6703795at2"/>
<accession>A0A853FCM7</accession>
<protein>
    <submittedName>
        <fullName evidence="1">Acyl dehydratase</fullName>
    </submittedName>
</protein>
<dbReference type="Proteomes" id="UP000580517">
    <property type="component" value="Unassembled WGS sequence"/>
</dbReference>
<dbReference type="RefSeq" id="WP_129969792.1">
    <property type="nucleotide sequence ID" value="NZ_JACCEW010000004.1"/>
</dbReference>
<name>A0A853FCM7_9BURK</name>
<dbReference type="Gene3D" id="3.10.129.10">
    <property type="entry name" value="Hotdog Thioesterase"/>
    <property type="match status" value="1"/>
</dbReference>
<evidence type="ECO:0000313" key="2">
    <source>
        <dbReference type="Proteomes" id="UP000580517"/>
    </source>
</evidence>
<sequence length="154" mass="17145">MTQAIRTIGQGCYWDDLALGERLRTVGRTITETDLVNFVNLSWLTEELFANAHSREGMAIKGRPVPAALVYACAEGLLTPFMQGTGLAFLNAQLDVKAPTQVNDTIHVECEVIELREASKGHRGHIRTRNQVVNQDGVTVLEYTPLRIMKRRPA</sequence>
<dbReference type="AlphaFoldDB" id="A0A853FCM7"/>
<keyword evidence="2" id="KW-1185">Reference proteome</keyword>
<proteinExistence type="predicted"/>
<gene>
    <name evidence="1" type="ORF">H0A68_13185</name>
</gene>
<evidence type="ECO:0000313" key="1">
    <source>
        <dbReference type="EMBL" id="NYT37833.1"/>
    </source>
</evidence>
<reference evidence="1 2" key="1">
    <citation type="submission" date="2020-07" db="EMBL/GenBank/DDBJ databases">
        <title>Taxonomic revisions and descriptions of new bacterial species based on genomic comparisons in the high-G+C-content subgroup of the family Alcaligenaceae.</title>
        <authorList>
            <person name="Szabo A."/>
            <person name="Felfoldi T."/>
        </authorList>
    </citation>
    <scope>NUCLEOTIDE SEQUENCE [LARGE SCALE GENOMIC DNA]</scope>
    <source>
        <strain evidence="1 2">DSM 25264</strain>
    </source>
</reference>
<dbReference type="SUPFAM" id="SSF54637">
    <property type="entry name" value="Thioesterase/thiol ester dehydrase-isomerase"/>
    <property type="match status" value="1"/>
</dbReference>
<organism evidence="1 2">
    <name type="scientific">Allopusillimonas soli</name>
    <dbReference type="NCBI Taxonomy" id="659016"/>
    <lineage>
        <taxon>Bacteria</taxon>
        <taxon>Pseudomonadati</taxon>
        <taxon>Pseudomonadota</taxon>
        <taxon>Betaproteobacteria</taxon>
        <taxon>Burkholderiales</taxon>
        <taxon>Alcaligenaceae</taxon>
        <taxon>Allopusillimonas</taxon>
    </lineage>
</organism>
<dbReference type="InterPro" id="IPR029069">
    <property type="entry name" value="HotDog_dom_sf"/>
</dbReference>
<dbReference type="PANTHER" id="PTHR43664:SF1">
    <property type="entry name" value="BETA-METHYLMALYL-COA DEHYDRATASE"/>
    <property type="match status" value="1"/>
</dbReference>
<dbReference type="PANTHER" id="PTHR43664">
    <property type="entry name" value="MONOAMINE OXIDASE-RELATED"/>
    <property type="match status" value="1"/>
</dbReference>
<dbReference type="InterPro" id="IPR052342">
    <property type="entry name" value="MCH/BMMD"/>
</dbReference>
<comment type="caution">
    <text evidence="1">The sequence shown here is derived from an EMBL/GenBank/DDBJ whole genome shotgun (WGS) entry which is preliminary data.</text>
</comment>